<dbReference type="EMBL" id="BMKU01000001">
    <property type="protein sequence ID" value="GGG86429.1"/>
    <property type="molecule type" value="Genomic_DNA"/>
</dbReference>
<dbReference type="InterPro" id="IPR021373">
    <property type="entry name" value="DUF2993"/>
</dbReference>
<evidence type="ECO:0000256" key="1">
    <source>
        <dbReference type="SAM" id="Phobius"/>
    </source>
</evidence>
<organism evidence="2 3">
    <name type="scientific">Pseudarthrobacter polychromogenes</name>
    <dbReference type="NCBI Taxonomy" id="1676"/>
    <lineage>
        <taxon>Bacteria</taxon>
        <taxon>Bacillati</taxon>
        <taxon>Actinomycetota</taxon>
        <taxon>Actinomycetes</taxon>
        <taxon>Micrococcales</taxon>
        <taxon>Micrococcaceae</taxon>
        <taxon>Pseudarthrobacter</taxon>
    </lineage>
</organism>
<accession>A0ABQ1XD47</accession>
<keyword evidence="1" id="KW-0812">Transmembrane</keyword>
<sequence>MGFRGPGVSHQTVLMEWTRAKDWLIGAAGMVIVLGLAVAIAWWVVSSPASGVAAAPAPSPTAGAEPTAAAEPPAGLRGDEVWLADLALDAGTVAIAGSLLQDVRAVGQGVVTGPGGMVAERLAVDATVPFDVVAGELGDGTVVRAADGGQVLVVRTVQVLGRELDVNATGTVRVDAGRLVVEPRSIDLGGPGFLSDALGAAVRRLVTIEHSIDGLPEGLVLQDVAVQGDGFRARLSGEDVKLVP</sequence>
<keyword evidence="1" id="KW-1133">Transmembrane helix</keyword>
<name>A0ABQ1XD47_9MICC</name>
<keyword evidence="1" id="KW-0472">Membrane</keyword>
<dbReference type="Pfam" id="PF11209">
    <property type="entry name" value="LmeA"/>
    <property type="match status" value="1"/>
</dbReference>
<gene>
    <name evidence="2" type="ORF">GCM10011577_05480</name>
</gene>
<evidence type="ECO:0008006" key="4">
    <source>
        <dbReference type="Google" id="ProtNLM"/>
    </source>
</evidence>
<reference evidence="3" key="1">
    <citation type="journal article" date="2019" name="Int. J. Syst. Evol. Microbiol.">
        <title>The Global Catalogue of Microorganisms (GCM) 10K type strain sequencing project: providing services to taxonomists for standard genome sequencing and annotation.</title>
        <authorList>
            <consortium name="The Broad Institute Genomics Platform"/>
            <consortium name="The Broad Institute Genome Sequencing Center for Infectious Disease"/>
            <person name="Wu L."/>
            <person name="Ma J."/>
        </authorList>
    </citation>
    <scope>NUCLEOTIDE SEQUENCE [LARGE SCALE GENOMIC DNA]</scope>
    <source>
        <strain evidence="3">CGMCC 1.1927</strain>
    </source>
</reference>
<proteinExistence type="predicted"/>
<feature type="transmembrane region" description="Helical" evidence="1">
    <location>
        <begin position="23"/>
        <end position="45"/>
    </location>
</feature>
<evidence type="ECO:0000313" key="2">
    <source>
        <dbReference type="EMBL" id="GGG86429.1"/>
    </source>
</evidence>
<protein>
    <recommendedName>
        <fullName evidence="4">DUF2993 family protein</fullName>
    </recommendedName>
</protein>
<dbReference type="Proteomes" id="UP000596938">
    <property type="component" value="Unassembled WGS sequence"/>
</dbReference>
<comment type="caution">
    <text evidence="2">The sequence shown here is derived from an EMBL/GenBank/DDBJ whole genome shotgun (WGS) entry which is preliminary data.</text>
</comment>
<evidence type="ECO:0000313" key="3">
    <source>
        <dbReference type="Proteomes" id="UP000596938"/>
    </source>
</evidence>
<keyword evidence="3" id="KW-1185">Reference proteome</keyword>